<keyword evidence="1" id="KW-0812">Transmembrane</keyword>
<gene>
    <name evidence="2" type="ORF">JEU22_13435</name>
</gene>
<accession>A0A8I1EGQ6</accession>
<comment type="caution">
    <text evidence="2">The sequence shown here is derived from an EMBL/GenBank/DDBJ whole genome shotgun (WGS) entry which is preliminary data.</text>
</comment>
<protein>
    <submittedName>
        <fullName evidence="2">Holin</fullName>
    </submittedName>
</protein>
<organism evidence="2 3">
    <name type="scientific">Pseudomonas putida</name>
    <name type="common">Arthrobacter siderocapsulatus</name>
    <dbReference type="NCBI Taxonomy" id="303"/>
    <lineage>
        <taxon>Bacteria</taxon>
        <taxon>Pseudomonadati</taxon>
        <taxon>Pseudomonadota</taxon>
        <taxon>Gammaproteobacteria</taxon>
        <taxon>Pseudomonadales</taxon>
        <taxon>Pseudomonadaceae</taxon>
        <taxon>Pseudomonas</taxon>
    </lineage>
</organism>
<dbReference type="AlphaFoldDB" id="A0A8I1EGQ6"/>
<reference evidence="2" key="1">
    <citation type="submission" date="2020-12" db="EMBL/GenBank/DDBJ databases">
        <title>Enhanced detection system for hospital associated transmission using whole genome sequencing surveillance.</title>
        <authorList>
            <person name="Harrison L.H."/>
            <person name="Van Tyne D."/>
            <person name="Marsh J.W."/>
            <person name="Griffith M.P."/>
            <person name="Snyder D.J."/>
            <person name="Cooper V.S."/>
            <person name="Mustapha M."/>
        </authorList>
    </citation>
    <scope>NUCLEOTIDE SEQUENCE</scope>
    <source>
        <strain evidence="2">PSB00042</strain>
    </source>
</reference>
<feature type="transmembrane region" description="Helical" evidence="1">
    <location>
        <begin position="27"/>
        <end position="46"/>
    </location>
</feature>
<name>A0A8I1EGQ6_PSEPU</name>
<dbReference type="RefSeq" id="WP_033724843.1">
    <property type="nucleotide sequence ID" value="NZ_CP099727.1"/>
</dbReference>
<evidence type="ECO:0000313" key="3">
    <source>
        <dbReference type="Proteomes" id="UP000637061"/>
    </source>
</evidence>
<keyword evidence="1" id="KW-1133">Transmembrane helix</keyword>
<proteinExistence type="predicted"/>
<evidence type="ECO:0000313" key="2">
    <source>
        <dbReference type="EMBL" id="MBI6884913.1"/>
    </source>
</evidence>
<evidence type="ECO:0000256" key="1">
    <source>
        <dbReference type="SAM" id="Phobius"/>
    </source>
</evidence>
<dbReference type="Proteomes" id="UP000637061">
    <property type="component" value="Unassembled WGS sequence"/>
</dbReference>
<dbReference type="EMBL" id="JAEHTE010000013">
    <property type="protein sequence ID" value="MBI6884913.1"/>
    <property type="molecule type" value="Genomic_DNA"/>
</dbReference>
<sequence length="74" mass="7764">MDASLATKGMWTGAGAGFVGFLVQANWIGIMGFVPVVLDLLVNTWVKPLKARLASKCSRGSAAHEQPHCGHAAD</sequence>
<keyword evidence="1" id="KW-0472">Membrane</keyword>